<dbReference type="SUPFAM" id="SSF51445">
    <property type="entry name" value="(Trans)glycosidases"/>
    <property type="match status" value="1"/>
</dbReference>
<evidence type="ECO:0000256" key="1">
    <source>
        <dbReference type="ARBA" id="ARBA00001412"/>
    </source>
</evidence>
<dbReference type="EC" id="3.2.1.23" evidence="2"/>
<sequence length="173" mass="19971">TGLGENHYAMETMIRERDPSRPIHYEDHLDRNGPERKPSRFDIISDMYASPEDMKEYHEDDPARPVIICEYVHAMGNSVGGLQDYWDVIYAHPRMQGAFVWDWVDQGLAKYTESGEKYWAYGGDFGDYPNDGSFCLNGLVYPNRRTSSAIQEIKKSTSTSILKRPTFRMVKSM</sequence>
<organism evidence="6">
    <name type="scientific">marine sediment metagenome</name>
    <dbReference type="NCBI Taxonomy" id="412755"/>
    <lineage>
        <taxon>unclassified sequences</taxon>
        <taxon>metagenomes</taxon>
        <taxon>ecological metagenomes</taxon>
    </lineage>
</organism>
<dbReference type="InterPro" id="IPR017853">
    <property type="entry name" value="GH"/>
</dbReference>
<proteinExistence type="predicted"/>
<keyword evidence="4" id="KW-0326">Glycosidase</keyword>
<reference evidence="6" key="1">
    <citation type="journal article" date="2014" name="Front. Microbiol.">
        <title>High frequency of phylogenetically diverse reductive dehalogenase-homologous genes in deep subseafloor sedimentary metagenomes.</title>
        <authorList>
            <person name="Kawai M."/>
            <person name="Futagami T."/>
            <person name="Toyoda A."/>
            <person name="Takaki Y."/>
            <person name="Nishi S."/>
            <person name="Hori S."/>
            <person name="Arai W."/>
            <person name="Tsubouchi T."/>
            <person name="Morono Y."/>
            <person name="Uchiyama I."/>
            <person name="Ito T."/>
            <person name="Fujiyama A."/>
            <person name="Inagaki F."/>
            <person name="Takami H."/>
        </authorList>
    </citation>
    <scope>NUCLEOTIDE SEQUENCE</scope>
    <source>
        <strain evidence="6">Expedition CK06-06</strain>
    </source>
</reference>
<name>X1M869_9ZZZZ</name>
<feature type="domain" description="Glycoside hydrolase family 2 catalytic" evidence="5">
    <location>
        <begin position="3"/>
        <end position="157"/>
    </location>
</feature>
<keyword evidence="3" id="KW-0378">Hydrolase</keyword>
<dbReference type="GO" id="GO:0005990">
    <property type="term" value="P:lactose catabolic process"/>
    <property type="evidence" value="ECO:0007669"/>
    <property type="project" value="TreeGrafter"/>
</dbReference>
<dbReference type="AlphaFoldDB" id="X1M869"/>
<accession>X1M869</accession>
<dbReference type="EMBL" id="BARV01009554">
    <property type="protein sequence ID" value="GAI02534.1"/>
    <property type="molecule type" value="Genomic_DNA"/>
</dbReference>
<evidence type="ECO:0000256" key="2">
    <source>
        <dbReference type="ARBA" id="ARBA00012756"/>
    </source>
</evidence>
<dbReference type="Gene3D" id="3.20.20.80">
    <property type="entry name" value="Glycosidases"/>
    <property type="match status" value="1"/>
</dbReference>
<evidence type="ECO:0000259" key="5">
    <source>
        <dbReference type="Pfam" id="PF02836"/>
    </source>
</evidence>
<comment type="caution">
    <text evidence="6">The sequence shown here is derived from an EMBL/GenBank/DDBJ whole genome shotgun (WGS) entry which is preliminary data.</text>
</comment>
<protein>
    <recommendedName>
        <fullName evidence="2">beta-galactosidase</fullName>
        <ecNumber evidence="2">3.2.1.23</ecNumber>
    </recommendedName>
</protein>
<dbReference type="InterPro" id="IPR050347">
    <property type="entry name" value="Bact_Beta-galactosidase"/>
</dbReference>
<evidence type="ECO:0000313" key="6">
    <source>
        <dbReference type="EMBL" id="GAI02534.1"/>
    </source>
</evidence>
<gene>
    <name evidence="6" type="ORF">S06H3_18809</name>
</gene>
<evidence type="ECO:0000256" key="3">
    <source>
        <dbReference type="ARBA" id="ARBA00022801"/>
    </source>
</evidence>
<dbReference type="InterPro" id="IPR006103">
    <property type="entry name" value="Glyco_hydro_2_cat"/>
</dbReference>
<dbReference type="PANTHER" id="PTHR46323">
    <property type="entry name" value="BETA-GALACTOSIDASE"/>
    <property type="match status" value="1"/>
</dbReference>
<evidence type="ECO:0000256" key="4">
    <source>
        <dbReference type="ARBA" id="ARBA00023295"/>
    </source>
</evidence>
<dbReference type="GO" id="GO:0009341">
    <property type="term" value="C:beta-galactosidase complex"/>
    <property type="evidence" value="ECO:0007669"/>
    <property type="project" value="TreeGrafter"/>
</dbReference>
<dbReference type="Pfam" id="PF02836">
    <property type="entry name" value="Glyco_hydro_2_C"/>
    <property type="match status" value="1"/>
</dbReference>
<dbReference type="GO" id="GO:0004565">
    <property type="term" value="F:beta-galactosidase activity"/>
    <property type="evidence" value="ECO:0007669"/>
    <property type="project" value="UniProtKB-EC"/>
</dbReference>
<feature type="non-terminal residue" evidence="6">
    <location>
        <position position="1"/>
    </location>
</feature>
<dbReference type="PANTHER" id="PTHR46323:SF2">
    <property type="entry name" value="BETA-GALACTOSIDASE"/>
    <property type="match status" value="1"/>
</dbReference>
<comment type="catalytic activity">
    <reaction evidence="1">
        <text>Hydrolysis of terminal non-reducing beta-D-galactose residues in beta-D-galactosides.</text>
        <dbReference type="EC" id="3.2.1.23"/>
    </reaction>
</comment>